<keyword evidence="2" id="KW-1185">Reference proteome</keyword>
<dbReference type="Proteomes" id="UP001500622">
    <property type="component" value="Unassembled WGS sequence"/>
</dbReference>
<reference evidence="2" key="1">
    <citation type="journal article" date="2019" name="Int. J. Syst. Evol. Microbiol.">
        <title>The Global Catalogue of Microorganisms (GCM) 10K type strain sequencing project: providing services to taxonomists for standard genome sequencing and annotation.</title>
        <authorList>
            <consortium name="The Broad Institute Genomics Platform"/>
            <consortium name="The Broad Institute Genome Sequencing Center for Infectious Disease"/>
            <person name="Wu L."/>
            <person name="Ma J."/>
        </authorList>
    </citation>
    <scope>NUCLEOTIDE SEQUENCE [LARGE SCALE GENOMIC DNA]</scope>
    <source>
        <strain evidence="2">JCM 17810</strain>
    </source>
</reference>
<comment type="caution">
    <text evidence="1">The sequence shown here is derived from an EMBL/GenBank/DDBJ whole genome shotgun (WGS) entry which is preliminary data.</text>
</comment>
<accession>A0ABP8L292</accession>
<organism evidence="1 2">
    <name type="scientific">Georgenia halophila</name>
    <dbReference type="NCBI Taxonomy" id="620889"/>
    <lineage>
        <taxon>Bacteria</taxon>
        <taxon>Bacillati</taxon>
        <taxon>Actinomycetota</taxon>
        <taxon>Actinomycetes</taxon>
        <taxon>Micrococcales</taxon>
        <taxon>Bogoriellaceae</taxon>
        <taxon>Georgenia</taxon>
    </lineage>
</organism>
<dbReference type="EMBL" id="BAABGN010000005">
    <property type="protein sequence ID" value="GAA4421354.1"/>
    <property type="molecule type" value="Genomic_DNA"/>
</dbReference>
<evidence type="ECO:0000313" key="2">
    <source>
        <dbReference type="Proteomes" id="UP001500622"/>
    </source>
</evidence>
<protein>
    <submittedName>
        <fullName evidence="1">Uncharacterized protein</fullName>
    </submittedName>
</protein>
<proteinExistence type="predicted"/>
<gene>
    <name evidence="1" type="ORF">GCM10023169_14200</name>
</gene>
<evidence type="ECO:0000313" key="1">
    <source>
        <dbReference type="EMBL" id="GAA4421354.1"/>
    </source>
</evidence>
<name>A0ABP8L292_9MICO</name>
<sequence length="55" mass="5758">MPDGVAGASGVLVELEPLGLGLAELRAREGPADTEAAWRRAVPLRRKNAGVIPPR</sequence>